<dbReference type="GO" id="GO:0000287">
    <property type="term" value="F:magnesium ion binding"/>
    <property type="evidence" value="ECO:0007669"/>
    <property type="project" value="TreeGrafter"/>
</dbReference>
<dbReference type="STRING" id="561061.SAMN05660862_1187"/>
<dbReference type="GO" id="GO:0016791">
    <property type="term" value="F:phosphatase activity"/>
    <property type="evidence" value="ECO:0007669"/>
    <property type="project" value="TreeGrafter"/>
</dbReference>
<dbReference type="NCBIfam" id="TIGR01484">
    <property type="entry name" value="HAD-SF-IIB"/>
    <property type="match status" value="1"/>
</dbReference>
<evidence type="ECO:0000313" key="2">
    <source>
        <dbReference type="Proteomes" id="UP000192980"/>
    </source>
</evidence>
<evidence type="ECO:0008006" key="3">
    <source>
        <dbReference type="Google" id="ProtNLM"/>
    </source>
</evidence>
<dbReference type="SFLD" id="SFLDS00003">
    <property type="entry name" value="Haloacid_Dehalogenase"/>
    <property type="match status" value="1"/>
</dbReference>
<protein>
    <recommendedName>
        <fullName evidence="3">Cof subfamily of IIB subfamily of haloacid dehalogenase superfamily/HAD-superfamily hydrolase, subfamily IIB</fullName>
    </recommendedName>
</protein>
<dbReference type="Pfam" id="PF08282">
    <property type="entry name" value="Hydrolase_3"/>
    <property type="match status" value="1"/>
</dbReference>
<dbReference type="PROSITE" id="PS01229">
    <property type="entry name" value="COF_2"/>
    <property type="match status" value="1"/>
</dbReference>
<proteinExistence type="predicted"/>
<dbReference type="OrthoDB" id="9814970at2"/>
<dbReference type="PANTHER" id="PTHR10000">
    <property type="entry name" value="PHOSPHOSERINE PHOSPHATASE"/>
    <property type="match status" value="1"/>
</dbReference>
<dbReference type="SFLD" id="SFLDG01144">
    <property type="entry name" value="C2.B.4:_PGP_Like"/>
    <property type="match status" value="1"/>
</dbReference>
<dbReference type="Proteomes" id="UP000192980">
    <property type="component" value="Unassembled WGS sequence"/>
</dbReference>
<dbReference type="GO" id="GO:0005829">
    <property type="term" value="C:cytosol"/>
    <property type="evidence" value="ECO:0007669"/>
    <property type="project" value="TreeGrafter"/>
</dbReference>
<dbReference type="InterPro" id="IPR006379">
    <property type="entry name" value="HAD-SF_hydro_IIB"/>
</dbReference>
<dbReference type="Gene3D" id="3.30.1240.10">
    <property type="match status" value="1"/>
</dbReference>
<dbReference type="SFLD" id="SFLDG01140">
    <property type="entry name" value="C2.B:_Phosphomannomutase_and_P"/>
    <property type="match status" value="1"/>
</dbReference>
<dbReference type="SUPFAM" id="SSF56784">
    <property type="entry name" value="HAD-like"/>
    <property type="match status" value="1"/>
</dbReference>
<dbReference type="InterPro" id="IPR000150">
    <property type="entry name" value="Cof"/>
</dbReference>
<reference evidence="1 2" key="1">
    <citation type="submission" date="2017-04" db="EMBL/GenBank/DDBJ databases">
        <authorList>
            <person name="Afonso C.L."/>
            <person name="Miller P.J."/>
            <person name="Scott M.A."/>
            <person name="Spackman E."/>
            <person name="Goraichik I."/>
            <person name="Dimitrov K.M."/>
            <person name="Suarez D.L."/>
            <person name="Swayne D.E."/>
        </authorList>
    </citation>
    <scope>NUCLEOTIDE SEQUENCE [LARGE SCALE GENOMIC DNA]</scope>
    <source>
        <strain evidence="1 2">DSM 22418</strain>
    </source>
</reference>
<dbReference type="EMBL" id="FXAU01000002">
    <property type="protein sequence ID" value="SMG19939.1"/>
    <property type="molecule type" value="Genomic_DNA"/>
</dbReference>
<dbReference type="InterPro" id="IPR023214">
    <property type="entry name" value="HAD_sf"/>
</dbReference>
<dbReference type="NCBIfam" id="TIGR00099">
    <property type="entry name" value="Cof-subfamily"/>
    <property type="match status" value="1"/>
</dbReference>
<organism evidence="1 2">
    <name type="scientific">Sphingobacterium psychroaquaticum</name>
    <dbReference type="NCBI Taxonomy" id="561061"/>
    <lineage>
        <taxon>Bacteria</taxon>
        <taxon>Pseudomonadati</taxon>
        <taxon>Bacteroidota</taxon>
        <taxon>Sphingobacteriia</taxon>
        <taxon>Sphingobacteriales</taxon>
        <taxon>Sphingobacteriaceae</taxon>
        <taxon>Sphingobacterium</taxon>
    </lineage>
</organism>
<sequence length="281" mass="31340">MDLLYTNEMIKAAFFDIDGTLLSFKTHTISPLVINALYELRKNGVFVFAASGRSINQIREVVDFPFDGFISSNGACCMDANGIVLSHGMVPKRDIQQLVDYLKAGNGPFAFAYTTEAGMFAYNLNDKVKFHFVHTNVAFPIEVPLEEILDEDVLQITLYIDAEEEKELAEQVMPNCEFTRWHELFADVNNMEFNKASGVQVMLDYYGIDRQKTVAFGDGGNDLKMLLFVEYGVAMGNAAQWIKDQTKYVTGSVDEDGVLNALIQFGLISPKIIADEFSGLG</sequence>
<dbReference type="InterPro" id="IPR036412">
    <property type="entry name" value="HAD-like_sf"/>
</dbReference>
<keyword evidence="2" id="KW-1185">Reference proteome</keyword>
<gene>
    <name evidence="1" type="ORF">SAMN05660862_1187</name>
</gene>
<dbReference type="AlphaFoldDB" id="A0A1X7IZM8"/>
<dbReference type="PROSITE" id="PS01228">
    <property type="entry name" value="COF_1"/>
    <property type="match status" value="1"/>
</dbReference>
<evidence type="ECO:0000313" key="1">
    <source>
        <dbReference type="EMBL" id="SMG19939.1"/>
    </source>
</evidence>
<name>A0A1X7IZM8_9SPHI</name>
<dbReference type="Gene3D" id="3.40.50.1000">
    <property type="entry name" value="HAD superfamily/HAD-like"/>
    <property type="match status" value="1"/>
</dbReference>
<dbReference type="PANTHER" id="PTHR10000:SF25">
    <property type="entry name" value="PHOSPHATASE YKRA-RELATED"/>
    <property type="match status" value="1"/>
</dbReference>
<accession>A0A1X7IZM8</accession>
<dbReference type="RefSeq" id="WP_144036515.1">
    <property type="nucleotide sequence ID" value="NZ_FXAU01000002.1"/>
</dbReference>